<dbReference type="EMBL" id="RCTF01000017">
    <property type="protein sequence ID" value="RLP74836.1"/>
    <property type="molecule type" value="Genomic_DNA"/>
</dbReference>
<dbReference type="Proteomes" id="UP000269692">
    <property type="component" value="Unassembled WGS sequence"/>
</dbReference>
<dbReference type="OrthoDB" id="7914675at2"/>
<organism evidence="1 2">
    <name type="scientific">Xanthobacter tagetidis</name>
    <dbReference type="NCBI Taxonomy" id="60216"/>
    <lineage>
        <taxon>Bacteria</taxon>
        <taxon>Pseudomonadati</taxon>
        <taxon>Pseudomonadota</taxon>
        <taxon>Alphaproteobacteria</taxon>
        <taxon>Hyphomicrobiales</taxon>
        <taxon>Xanthobacteraceae</taxon>
        <taxon>Xanthobacter</taxon>
    </lineage>
</organism>
<dbReference type="SUPFAM" id="SSF53706">
    <property type="entry name" value="Formate dehydrogenase/DMSO reductase, domains 1-3"/>
    <property type="match status" value="1"/>
</dbReference>
<evidence type="ECO:0000313" key="1">
    <source>
        <dbReference type="EMBL" id="RLP74836.1"/>
    </source>
</evidence>
<keyword evidence="2" id="KW-1185">Reference proteome</keyword>
<sequence>MSAEAVHRDVLCPFCGLGCDDLEVAVSGRAVRAVRACGDAARLLERSGEPPPPCRVDGRPAPFEAAVAAAAGLLASRRAIAIAGLGADMEGLGRLYDLAMTAGASLDHAASGGLFANLDRLARKGWVAATLAEVRNRCDLLVVLGPDPSAAFARFFERALPAPALAAGDAAAPMFVDRTVRRRVCVLGGPLSAGGRRALAPHDVAEVPLDAAALPAVAAALATALKGGDLAGAGLPPEIAATVSELAGVLAKSRYAVFAWDAARLPAADAARVAEAAAEAVAALSRTTRAAVFPLGGRDNVVGAHQLALWRFGWPLRTAVGPGGARHAPDLYETRAALADADLLLFASALRPDAPPAFARGPVIALGHAQTVFPREPDVFIPVGTPGVDHAGHVFRMDQVVCLPLAALRPAALPSLAEAAGAILAALEARP</sequence>
<name>A0A3L7A3C7_9HYPH</name>
<proteinExistence type="predicted"/>
<evidence type="ECO:0000313" key="2">
    <source>
        <dbReference type="Proteomes" id="UP000269692"/>
    </source>
</evidence>
<accession>A0A3L7A3C7</accession>
<dbReference type="RefSeq" id="WP_121624672.1">
    <property type="nucleotide sequence ID" value="NZ_JACIIW010000005.1"/>
</dbReference>
<comment type="caution">
    <text evidence="1">The sequence shown here is derived from an EMBL/GenBank/DDBJ whole genome shotgun (WGS) entry which is preliminary data.</text>
</comment>
<gene>
    <name evidence="1" type="ORF">D9R14_17675</name>
</gene>
<reference evidence="1 2" key="1">
    <citation type="submission" date="2018-10" db="EMBL/GenBank/DDBJ databases">
        <title>Xanthobacter tagetidis genome sequencing and assembly.</title>
        <authorList>
            <person name="Maclea K.S."/>
            <person name="Goen A.E."/>
            <person name="Fatima S.A."/>
        </authorList>
    </citation>
    <scope>NUCLEOTIDE SEQUENCE [LARGE SCALE GENOMIC DNA]</scope>
    <source>
        <strain evidence="1 2">ATCC 700314</strain>
    </source>
</reference>
<dbReference type="AlphaFoldDB" id="A0A3L7A3C7"/>
<protein>
    <submittedName>
        <fullName evidence="1">Formylmethanofuran dehydrogenase</fullName>
    </submittedName>
</protein>